<dbReference type="Gene3D" id="1.10.150.20">
    <property type="entry name" value="5' to 3' exonuclease, C-terminal subdomain"/>
    <property type="match status" value="1"/>
</dbReference>
<dbReference type="AlphaFoldDB" id="A0A0A9E1A7"/>
<sequence length="136" mass="14438">MSSLLHPLPTAAPSPPVLPSGTAGFGRRRFWTAAAAGCWCGGKEAVLRAKESVELLGIPGVGPRNLRKLVDGGVRDLARLKQLCTDKPVGGSAEKMVQFLQNSVGIIHKSHAESITSFVKDSVVGELKEEREVPVI</sequence>
<accession>A0A0A9E1A7</accession>
<organism evidence="1">
    <name type="scientific">Arundo donax</name>
    <name type="common">Giant reed</name>
    <name type="synonym">Donax arundinaceus</name>
    <dbReference type="NCBI Taxonomy" id="35708"/>
    <lineage>
        <taxon>Eukaryota</taxon>
        <taxon>Viridiplantae</taxon>
        <taxon>Streptophyta</taxon>
        <taxon>Embryophyta</taxon>
        <taxon>Tracheophyta</taxon>
        <taxon>Spermatophyta</taxon>
        <taxon>Magnoliopsida</taxon>
        <taxon>Liliopsida</taxon>
        <taxon>Poales</taxon>
        <taxon>Poaceae</taxon>
        <taxon>PACMAD clade</taxon>
        <taxon>Arundinoideae</taxon>
        <taxon>Arundineae</taxon>
        <taxon>Arundo</taxon>
    </lineage>
</organism>
<reference evidence="1" key="1">
    <citation type="submission" date="2014-09" db="EMBL/GenBank/DDBJ databases">
        <authorList>
            <person name="Magalhaes I.L.F."/>
            <person name="Oliveira U."/>
            <person name="Santos F.R."/>
            <person name="Vidigal T.H.D.A."/>
            <person name="Brescovit A.D."/>
            <person name="Santos A.J."/>
        </authorList>
    </citation>
    <scope>NUCLEOTIDE SEQUENCE</scope>
    <source>
        <tissue evidence="1">Shoot tissue taken approximately 20 cm above the soil surface</tissue>
    </source>
</reference>
<dbReference type="EMBL" id="GBRH01205097">
    <property type="protein sequence ID" value="JAD92798.1"/>
    <property type="molecule type" value="Transcribed_RNA"/>
</dbReference>
<reference evidence="1" key="2">
    <citation type="journal article" date="2015" name="Data Brief">
        <title>Shoot transcriptome of the giant reed, Arundo donax.</title>
        <authorList>
            <person name="Barrero R.A."/>
            <person name="Guerrero F.D."/>
            <person name="Moolhuijzen P."/>
            <person name="Goolsby J.A."/>
            <person name="Tidwell J."/>
            <person name="Bellgard S.E."/>
            <person name="Bellgard M.I."/>
        </authorList>
    </citation>
    <scope>NUCLEOTIDE SEQUENCE</scope>
    <source>
        <tissue evidence="1">Shoot tissue taken approximately 20 cm above the soil surface</tissue>
    </source>
</reference>
<proteinExistence type="predicted"/>
<name>A0A0A9E1A7_ARUDO</name>
<protein>
    <submittedName>
        <fullName evidence="1">Uncharacterized protein</fullName>
    </submittedName>
</protein>
<evidence type="ECO:0000313" key="1">
    <source>
        <dbReference type="EMBL" id="JAD92798.1"/>
    </source>
</evidence>